<protein>
    <submittedName>
        <fullName evidence="1">PcfJ domain-containing protein</fullName>
    </submittedName>
</protein>
<dbReference type="Proteomes" id="UP001163739">
    <property type="component" value="Chromosome"/>
</dbReference>
<name>A0ABY6MX87_9ALTE</name>
<dbReference type="EMBL" id="CP100390">
    <property type="protein sequence ID" value="UZE94445.1"/>
    <property type="molecule type" value="Genomic_DNA"/>
</dbReference>
<dbReference type="InterPro" id="IPR025586">
    <property type="entry name" value="PcfJ"/>
</dbReference>
<dbReference type="Pfam" id="PF14284">
    <property type="entry name" value="PcfJ"/>
    <property type="match status" value="1"/>
</dbReference>
<gene>
    <name evidence="1" type="ORF">NKI27_10100</name>
</gene>
<sequence>MVNNTRDLLQVEVDNNNSLVINFSQYFGYECVVTITSWAKGISWSGVADTEDQRMSALSDLGVPFATLNGTEDAAPWLSTFPEGLQDELVAYESKYRGTLYPLLWCISRSVYARELFESTPQLVWLVLKTAHLKHWDSSYVLSLFSAKRTDIISACGLGDSKAVLKLILKLKFNYFSDYEYELMTTYDWASDARHLSHLPYLDSHILELLQRFPDLKSSKLIQKYGEGWSWKEFDMIFEDTLNMAAELGIRNITRRISICKDMHQLTNLHDKLAEVINEKSCEKLPLLTYSEPPIAGTPHIIPITNNHDLHREGKAQHHCIASYHARIFRGEYYAYKVLEPERATLGLKLVCGRSYSIDQVHLKYNKRVSGVTLESIKAWFNGAVISNKRAI</sequence>
<evidence type="ECO:0000313" key="2">
    <source>
        <dbReference type="Proteomes" id="UP001163739"/>
    </source>
</evidence>
<reference evidence="1" key="1">
    <citation type="submission" date="2022-06" db="EMBL/GenBank/DDBJ databases">
        <title>Alkalimarinus sp. nov., isolated from gut of a Alitta virens.</title>
        <authorList>
            <person name="Yang A.I."/>
            <person name="Shin N.-R."/>
        </authorList>
    </citation>
    <scope>NUCLEOTIDE SEQUENCE</scope>
    <source>
        <strain evidence="1">A2M4</strain>
    </source>
</reference>
<keyword evidence="2" id="KW-1185">Reference proteome</keyword>
<evidence type="ECO:0000313" key="1">
    <source>
        <dbReference type="EMBL" id="UZE94445.1"/>
    </source>
</evidence>
<organism evidence="1 2">
    <name type="scientific">Alkalimarinus alittae</name>
    <dbReference type="NCBI Taxonomy" id="2961619"/>
    <lineage>
        <taxon>Bacteria</taxon>
        <taxon>Pseudomonadati</taxon>
        <taxon>Pseudomonadota</taxon>
        <taxon>Gammaproteobacteria</taxon>
        <taxon>Alteromonadales</taxon>
        <taxon>Alteromonadaceae</taxon>
        <taxon>Alkalimarinus</taxon>
    </lineage>
</organism>
<accession>A0ABY6MX87</accession>
<dbReference type="RefSeq" id="WP_265045939.1">
    <property type="nucleotide sequence ID" value="NZ_CP100390.1"/>
</dbReference>
<proteinExistence type="predicted"/>